<keyword evidence="2" id="KW-0812">Transmembrane</keyword>
<dbReference type="PANTHER" id="PTHR31366:SF2">
    <property type="entry name" value="UPF0739 PROTEIN C1ORF74"/>
    <property type="match status" value="1"/>
</dbReference>
<dbReference type="OrthoDB" id="10056365at2759"/>
<feature type="transmembrane region" description="Helical" evidence="2">
    <location>
        <begin position="33"/>
        <end position="51"/>
    </location>
</feature>
<dbReference type="Proteomes" id="UP000261660">
    <property type="component" value="Unplaced"/>
</dbReference>
<evidence type="ECO:0000256" key="1">
    <source>
        <dbReference type="ARBA" id="ARBA00007065"/>
    </source>
</evidence>
<organism evidence="3 4">
    <name type="scientific">Labrus bergylta</name>
    <name type="common">ballan wrasse</name>
    <dbReference type="NCBI Taxonomy" id="56723"/>
    <lineage>
        <taxon>Eukaryota</taxon>
        <taxon>Metazoa</taxon>
        <taxon>Chordata</taxon>
        <taxon>Craniata</taxon>
        <taxon>Vertebrata</taxon>
        <taxon>Euteleostomi</taxon>
        <taxon>Actinopterygii</taxon>
        <taxon>Neopterygii</taxon>
        <taxon>Teleostei</taxon>
        <taxon>Neoteleostei</taxon>
        <taxon>Acanthomorphata</taxon>
        <taxon>Eupercaria</taxon>
        <taxon>Labriformes</taxon>
        <taxon>Labridae</taxon>
        <taxon>Labrus</taxon>
    </lineage>
</organism>
<protein>
    <submittedName>
        <fullName evidence="3">Zgc:112163</fullName>
    </submittedName>
</protein>
<proteinExistence type="inferred from homology"/>
<dbReference type="Pfam" id="PF14953">
    <property type="entry name" value="DUF4504"/>
    <property type="match status" value="1"/>
</dbReference>
<dbReference type="GeneTree" id="ENSGT00390000002240"/>
<comment type="similarity">
    <text evidence="1">Belongs to the UPF0739 family.</text>
</comment>
<dbReference type="AlphaFoldDB" id="A0A3Q3G2N1"/>
<keyword evidence="2" id="KW-1133">Transmembrane helix</keyword>
<sequence length="317" mass="35805">MLTWISFTFLFKSKEKSLHSVRSLFLLYTGNRFVQSLNYLFLFFFFLYIWCHVIPTAMSTQELFVAAARQCLSAGRKSLSVSQSLDLAVQVSALDVGLKPAILYDSNGASVDQVQQYLSSLQSSQLVSKSLHTLDLNGNTLIVNPVAARFNLEQLIDYGNVTVVDICHTLEKPTITDPLRAELKSMTHDLLLLLRVIEDLKETDKAHTVGEKSEEWNLCTVFGLLLGYPVTYWFDQTKSFENCLSMTPLTVTTASAAWQAGHRCCLYSFSVPAVLLQEMPHKLENWRISLRERFQQQNVLKDLTVCQSTVTLPSVCL</sequence>
<dbReference type="PANTHER" id="PTHR31366">
    <property type="entry name" value="UPF0739 PROTEIN C1ORF74"/>
    <property type="match status" value="1"/>
</dbReference>
<dbReference type="STRING" id="56723.ENSLBEP00000026727"/>
<keyword evidence="2" id="KW-0472">Membrane</keyword>
<reference evidence="3" key="1">
    <citation type="submission" date="2025-08" db="UniProtKB">
        <authorList>
            <consortium name="Ensembl"/>
        </authorList>
    </citation>
    <scope>IDENTIFICATION</scope>
</reference>
<keyword evidence="4" id="KW-1185">Reference proteome</keyword>
<dbReference type="Ensembl" id="ENSLBET00000028025.1">
    <property type="protein sequence ID" value="ENSLBEP00000026727.1"/>
    <property type="gene ID" value="ENSLBEG00000020315.1"/>
</dbReference>
<accession>A0A3Q3G2N1</accession>
<dbReference type="FunCoup" id="A0A3Q3G2N1">
    <property type="interactions" value="770"/>
</dbReference>
<evidence type="ECO:0000256" key="2">
    <source>
        <dbReference type="SAM" id="Phobius"/>
    </source>
</evidence>
<reference evidence="3" key="2">
    <citation type="submission" date="2025-09" db="UniProtKB">
        <authorList>
            <consortium name="Ensembl"/>
        </authorList>
    </citation>
    <scope>IDENTIFICATION</scope>
</reference>
<evidence type="ECO:0000313" key="4">
    <source>
        <dbReference type="Proteomes" id="UP000261660"/>
    </source>
</evidence>
<dbReference type="InterPro" id="IPR027850">
    <property type="entry name" value="DUF4504"/>
</dbReference>
<evidence type="ECO:0000313" key="3">
    <source>
        <dbReference type="Ensembl" id="ENSLBEP00000026727.1"/>
    </source>
</evidence>
<dbReference type="InParanoid" id="A0A3Q3G2N1"/>
<name>A0A3Q3G2N1_9LABR</name>